<dbReference type="PROSITE" id="PS50104">
    <property type="entry name" value="TIR"/>
    <property type="match status" value="1"/>
</dbReference>
<reference evidence="3" key="1">
    <citation type="submission" date="2021-06" db="EMBL/GenBank/DDBJ databases">
        <title>50 bacteria genomes isolated from Dapeng, Shenzhen, China.</title>
        <authorList>
            <person name="Zheng W."/>
            <person name="Yu S."/>
            <person name="Huang Y."/>
        </authorList>
    </citation>
    <scope>NUCLEOTIDE SEQUENCE</scope>
    <source>
        <strain evidence="3">DP4N28-2</strain>
    </source>
</reference>
<dbReference type="Gene3D" id="3.40.50.10070">
    <property type="entry name" value="TolB, N-terminal domain"/>
    <property type="match status" value="1"/>
</dbReference>
<dbReference type="Proteomes" id="UP000824927">
    <property type="component" value="Unassembled WGS sequence"/>
</dbReference>
<evidence type="ECO:0000259" key="2">
    <source>
        <dbReference type="PROSITE" id="PS50104"/>
    </source>
</evidence>
<name>A0A9Q3S1N8_9SPHN</name>
<keyword evidence="1" id="KW-0812">Transmembrane</keyword>
<feature type="transmembrane region" description="Helical" evidence="1">
    <location>
        <begin position="145"/>
        <end position="164"/>
    </location>
</feature>
<evidence type="ECO:0000313" key="4">
    <source>
        <dbReference type="Proteomes" id="UP000824927"/>
    </source>
</evidence>
<dbReference type="GO" id="GO:0007165">
    <property type="term" value="P:signal transduction"/>
    <property type="evidence" value="ECO:0007669"/>
    <property type="project" value="InterPro"/>
</dbReference>
<comment type="caution">
    <text evidence="3">The sequence shown here is derived from an EMBL/GenBank/DDBJ whole genome shotgun (WGS) entry which is preliminary data.</text>
</comment>
<dbReference type="SUPFAM" id="SSF52200">
    <property type="entry name" value="Toll/Interleukin receptor TIR domain"/>
    <property type="match status" value="1"/>
</dbReference>
<protein>
    <submittedName>
        <fullName evidence="3">TIR domain-containing protein</fullName>
    </submittedName>
</protein>
<dbReference type="InterPro" id="IPR035897">
    <property type="entry name" value="Toll_tir_struct_dom_sf"/>
</dbReference>
<dbReference type="Pfam" id="PF13676">
    <property type="entry name" value="TIR_2"/>
    <property type="match status" value="1"/>
</dbReference>
<dbReference type="Pfam" id="PF14559">
    <property type="entry name" value="TPR_19"/>
    <property type="match status" value="1"/>
</dbReference>
<dbReference type="RefSeq" id="WP_222405348.1">
    <property type="nucleotide sequence ID" value="NZ_JAHVKP010000001.1"/>
</dbReference>
<keyword evidence="1" id="KW-1133">Transmembrane helix</keyword>
<dbReference type="Gene3D" id="1.25.40.10">
    <property type="entry name" value="Tetratricopeptide repeat domain"/>
    <property type="match status" value="1"/>
</dbReference>
<dbReference type="InterPro" id="IPR011990">
    <property type="entry name" value="TPR-like_helical_dom_sf"/>
</dbReference>
<evidence type="ECO:0000313" key="3">
    <source>
        <dbReference type="EMBL" id="MBY6218579.1"/>
    </source>
</evidence>
<keyword evidence="1" id="KW-0472">Membrane</keyword>
<gene>
    <name evidence="3" type="ORF">KUV31_09520</name>
</gene>
<evidence type="ECO:0000256" key="1">
    <source>
        <dbReference type="SAM" id="Phobius"/>
    </source>
</evidence>
<dbReference type="Gene3D" id="3.40.50.10140">
    <property type="entry name" value="Toll/interleukin-1 receptor homology (TIR) domain"/>
    <property type="match status" value="1"/>
</dbReference>
<dbReference type="SUPFAM" id="SSF48452">
    <property type="entry name" value="TPR-like"/>
    <property type="match status" value="1"/>
</dbReference>
<organism evidence="3 4">
    <name type="scientific">Qipengyuania aquimaris</name>
    <dbReference type="NCBI Taxonomy" id="255984"/>
    <lineage>
        <taxon>Bacteria</taxon>
        <taxon>Pseudomonadati</taxon>
        <taxon>Pseudomonadota</taxon>
        <taxon>Alphaproteobacteria</taxon>
        <taxon>Sphingomonadales</taxon>
        <taxon>Erythrobacteraceae</taxon>
        <taxon>Qipengyuania</taxon>
    </lineage>
</organism>
<accession>A0A9Q3S1N8</accession>
<feature type="domain" description="TIR" evidence="2">
    <location>
        <begin position="1"/>
        <end position="126"/>
    </location>
</feature>
<dbReference type="AlphaFoldDB" id="A0A9Q3S1N8"/>
<dbReference type="InterPro" id="IPR000157">
    <property type="entry name" value="TIR_dom"/>
</dbReference>
<dbReference type="EMBL" id="JAHVKP010000001">
    <property type="protein sequence ID" value="MBY6218579.1"/>
    <property type="molecule type" value="Genomic_DNA"/>
</dbReference>
<proteinExistence type="predicted"/>
<sequence length="676" mass="73738">MADVLLSYARTDQRRIAKLVETLEAAGYSVWWDRELTGGRDFSKDIEKQLSDASVVLVAWSAQSVESHWVRDEADAGRQQGKLVPVTLDGTPPPMGFRQTHTIDLSGDPPSKEALASLTSALEEKVGGAHDPLPQPLKTRSMGRAALLAIPLLALVGGAGVYVAKPDLFESLAGENSEEAPATLAILPFSVLGDPENEYIGHGLAAKLANDLSAFPRLRIIAGTSANAMAEQSLTAKEIGERFDIGTIVEGEISSEGDRLRVNVRLVDSATTQLLWSSEVEGSANDLQELEKALLLDLASALQSRLGIAGAAPREELAVDQGAYDAYLRGLDAINRRGFFDPTSTTRRDGYRALTRAVDLQPDFADAWAARAYLGLLISSAAIGMDEAELKQRVRADYEKALDLDEDNRLALASKARWIGDVTGQIDQSIAILEGLLEEDPDYHPALYHMAIAHITGGDNRQAVEWSERLVASDPFNQSQLGILMIANWRLSDYPTYKQLLDQCELCASKTRFRAFALSGLASPEQVRSDAAEVFPAIRDEMPPEFAEHYIATIEAIGNRSRPPQETIDWLLGQHLPEIALAARFGAVDEALEKAGLYVENQAGVANLPLIMVDARISFPPEVRSDPRYHALFDNEFGRNILAYRRRHSIPQGLPLAPGDVEAEEARMAKLAFNAT</sequence>